<gene>
    <name evidence="6" type="primary">ruvA</name>
    <name evidence="8" type="ORF">C7U56_13500</name>
</gene>
<feature type="region of interest" description="Domain I" evidence="6">
    <location>
        <begin position="1"/>
        <end position="64"/>
    </location>
</feature>
<evidence type="ECO:0000256" key="2">
    <source>
        <dbReference type="ARBA" id="ARBA00022763"/>
    </source>
</evidence>
<dbReference type="SUPFAM" id="SSF50249">
    <property type="entry name" value="Nucleic acid-binding proteins"/>
    <property type="match status" value="1"/>
</dbReference>
<dbReference type="InterPro" id="IPR003583">
    <property type="entry name" value="Hlx-hairpin-Hlx_DNA-bd_motif"/>
</dbReference>
<proteinExistence type="inferred from homology"/>
<feature type="domain" description="Helix-hairpin-helix DNA-binding motif class 1" evidence="7">
    <location>
        <begin position="108"/>
        <end position="127"/>
    </location>
</feature>
<organism evidence="8 9">
    <name type="scientific">Clostridium fessum</name>
    <dbReference type="NCBI Taxonomy" id="2126740"/>
    <lineage>
        <taxon>Bacteria</taxon>
        <taxon>Bacillati</taxon>
        <taxon>Bacillota</taxon>
        <taxon>Clostridia</taxon>
        <taxon>Eubacteriales</taxon>
        <taxon>Clostridiaceae</taxon>
        <taxon>Clostridium</taxon>
    </lineage>
</organism>
<comment type="subunit">
    <text evidence="6">Homotetramer. Forms an RuvA(8)-RuvB(12)-Holliday junction (HJ) complex. HJ DNA is sandwiched between 2 RuvA tetramers; dsDNA enters through RuvA and exits via RuvB. An RuvB hexamer assembles on each DNA strand where it exits the tetramer. Each RuvB hexamer is contacted by two RuvA subunits (via domain III) on 2 adjacent RuvB subunits; this complex drives branch migration. In the full resolvosome a probable DNA-RuvA(4)-RuvB(12)-RuvC(2) complex forms which resolves the HJ.</text>
</comment>
<dbReference type="SUPFAM" id="SSF47781">
    <property type="entry name" value="RuvA domain 2-like"/>
    <property type="match status" value="1"/>
</dbReference>
<keyword evidence="9" id="KW-1185">Reference proteome</keyword>
<protein>
    <recommendedName>
        <fullName evidence="6">Holliday junction branch migration complex subunit RuvA</fullName>
    </recommendedName>
</protein>
<dbReference type="NCBIfam" id="TIGR00084">
    <property type="entry name" value="ruvA"/>
    <property type="match status" value="1"/>
</dbReference>
<dbReference type="Proteomes" id="UP000241048">
    <property type="component" value="Unassembled WGS sequence"/>
</dbReference>
<dbReference type="InterPro" id="IPR036267">
    <property type="entry name" value="RuvA_C_sf"/>
</dbReference>
<dbReference type="GO" id="GO:0009378">
    <property type="term" value="F:four-way junction helicase activity"/>
    <property type="evidence" value="ECO:0007669"/>
    <property type="project" value="InterPro"/>
</dbReference>
<dbReference type="RefSeq" id="WP_107001651.1">
    <property type="nucleotide sequence ID" value="NZ_JAQDFZ010000010.1"/>
</dbReference>
<evidence type="ECO:0000256" key="6">
    <source>
        <dbReference type="HAMAP-Rule" id="MF_00031"/>
    </source>
</evidence>
<dbReference type="InterPro" id="IPR010994">
    <property type="entry name" value="RuvA_2-like"/>
</dbReference>
<dbReference type="InterPro" id="IPR000085">
    <property type="entry name" value="RuvA"/>
</dbReference>
<dbReference type="GO" id="GO:0009379">
    <property type="term" value="C:Holliday junction helicase complex"/>
    <property type="evidence" value="ECO:0007669"/>
    <property type="project" value="InterPro"/>
</dbReference>
<comment type="domain">
    <text evidence="6">Has three domains with a flexible linker between the domains II and III and assumes an 'L' shape. Domain III is highly mobile and contacts RuvB.</text>
</comment>
<dbReference type="GO" id="GO:0048476">
    <property type="term" value="C:Holliday junction resolvase complex"/>
    <property type="evidence" value="ECO:0007669"/>
    <property type="project" value="UniProtKB-UniRule"/>
</dbReference>
<comment type="subcellular location">
    <subcellularLocation>
        <location evidence="6">Cytoplasm</location>
    </subcellularLocation>
</comment>
<comment type="similarity">
    <text evidence="6">Belongs to the RuvA family.</text>
</comment>
<feature type="region of interest" description="Domain III" evidence="6">
    <location>
        <begin position="152"/>
        <end position="207"/>
    </location>
</feature>
<dbReference type="GO" id="GO:0000400">
    <property type="term" value="F:four-way junction DNA binding"/>
    <property type="evidence" value="ECO:0007669"/>
    <property type="project" value="UniProtKB-UniRule"/>
</dbReference>
<dbReference type="CDD" id="cd14332">
    <property type="entry name" value="UBA_RuvA_C"/>
    <property type="match status" value="1"/>
</dbReference>
<evidence type="ECO:0000256" key="1">
    <source>
        <dbReference type="ARBA" id="ARBA00022490"/>
    </source>
</evidence>
<dbReference type="Gene3D" id="2.40.50.140">
    <property type="entry name" value="Nucleic acid-binding proteins"/>
    <property type="match status" value="1"/>
</dbReference>
<dbReference type="GO" id="GO:0005524">
    <property type="term" value="F:ATP binding"/>
    <property type="evidence" value="ECO:0007669"/>
    <property type="project" value="InterPro"/>
</dbReference>
<dbReference type="AlphaFoldDB" id="A0A2T3FLT3"/>
<keyword evidence="3 6" id="KW-0238">DNA-binding</keyword>
<dbReference type="SMART" id="SM00278">
    <property type="entry name" value="HhH1"/>
    <property type="match status" value="2"/>
</dbReference>
<dbReference type="InterPro" id="IPR012340">
    <property type="entry name" value="NA-bd_OB-fold"/>
</dbReference>
<comment type="caution">
    <text evidence="6">Lacks conserved residue(s) required for the propagation of feature annotation.</text>
</comment>
<dbReference type="Gene3D" id="1.10.150.20">
    <property type="entry name" value="5' to 3' exonuclease, C-terminal subdomain"/>
    <property type="match status" value="1"/>
</dbReference>
<keyword evidence="1 6" id="KW-0963">Cytoplasm</keyword>
<dbReference type="Gene3D" id="1.10.8.10">
    <property type="entry name" value="DNA helicase RuvA subunit, C-terminal domain"/>
    <property type="match status" value="1"/>
</dbReference>
<dbReference type="Pfam" id="PF01330">
    <property type="entry name" value="RuvA_N"/>
    <property type="match status" value="1"/>
</dbReference>
<keyword evidence="2 6" id="KW-0227">DNA damage</keyword>
<dbReference type="GO" id="GO:0005737">
    <property type="term" value="C:cytoplasm"/>
    <property type="evidence" value="ECO:0007669"/>
    <property type="project" value="UniProtKB-SubCell"/>
</dbReference>
<dbReference type="EMBL" id="PYLO01000005">
    <property type="protein sequence ID" value="PST36238.1"/>
    <property type="molecule type" value="Genomic_DNA"/>
</dbReference>
<evidence type="ECO:0000256" key="3">
    <source>
        <dbReference type="ARBA" id="ARBA00023125"/>
    </source>
</evidence>
<reference evidence="8 9" key="1">
    <citation type="submission" date="2018-03" db="EMBL/GenBank/DDBJ databases">
        <title>Lachnoclostridium SNUG30386 gen.nov., sp.nov., isolated from human faeces.</title>
        <authorList>
            <person name="Seo B."/>
            <person name="Jeon K."/>
            <person name="Ko G."/>
        </authorList>
    </citation>
    <scope>NUCLEOTIDE SEQUENCE [LARGE SCALE GENOMIC DNA]</scope>
    <source>
        <strain evidence="8 9">SNUG30386</strain>
    </source>
</reference>
<evidence type="ECO:0000256" key="5">
    <source>
        <dbReference type="ARBA" id="ARBA00023204"/>
    </source>
</evidence>
<dbReference type="HAMAP" id="MF_00031">
    <property type="entry name" value="DNA_HJ_migration_RuvA"/>
    <property type="match status" value="1"/>
</dbReference>
<comment type="function">
    <text evidence="6">The RuvA-RuvB-RuvC complex processes Holliday junction (HJ) DNA during genetic recombination and DNA repair, while the RuvA-RuvB complex plays an important role in the rescue of blocked DNA replication forks via replication fork reversal (RFR). RuvA specifically binds to HJ cruciform DNA, conferring on it an open structure. The RuvB hexamer acts as an ATP-dependent pump, pulling dsDNA into and through the RuvAB complex. HJ branch migration allows RuvC to scan DNA until it finds its consensus sequence, where it cleaves and resolves the cruciform DNA.</text>
</comment>
<comment type="caution">
    <text evidence="8">The sequence shown here is derived from an EMBL/GenBank/DDBJ whole genome shotgun (WGS) entry which is preliminary data.</text>
</comment>
<evidence type="ECO:0000256" key="4">
    <source>
        <dbReference type="ARBA" id="ARBA00023172"/>
    </source>
</evidence>
<dbReference type="GO" id="GO:0006310">
    <property type="term" value="P:DNA recombination"/>
    <property type="evidence" value="ECO:0007669"/>
    <property type="project" value="UniProtKB-UniRule"/>
</dbReference>
<name>A0A2T3FLT3_9CLOT</name>
<evidence type="ECO:0000259" key="7">
    <source>
        <dbReference type="SMART" id="SM00278"/>
    </source>
</evidence>
<dbReference type="InterPro" id="IPR013849">
    <property type="entry name" value="DNA_helicase_Holl-junc_RuvA_I"/>
</dbReference>
<feature type="domain" description="Helix-hairpin-helix DNA-binding motif class 1" evidence="7">
    <location>
        <begin position="73"/>
        <end position="92"/>
    </location>
</feature>
<dbReference type="Pfam" id="PF14520">
    <property type="entry name" value="HHH_5"/>
    <property type="match status" value="1"/>
</dbReference>
<evidence type="ECO:0000313" key="9">
    <source>
        <dbReference type="Proteomes" id="UP000241048"/>
    </source>
</evidence>
<dbReference type="InterPro" id="IPR011114">
    <property type="entry name" value="RuvA_C"/>
</dbReference>
<keyword evidence="4 6" id="KW-0233">DNA recombination</keyword>
<keyword evidence="5 6" id="KW-0234">DNA repair</keyword>
<accession>A0A2T3FLT3</accession>
<dbReference type="GO" id="GO:0006281">
    <property type="term" value="P:DNA repair"/>
    <property type="evidence" value="ECO:0007669"/>
    <property type="project" value="UniProtKB-UniRule"/>
</dbReference>
<sequence length="207" mass="21942">MISYVKGILAEKAKDRIVVESGMMGIGIFVPMSVLEVLPPLGEEVKIYTHLQVREDDMSLYGFLSRSDLEMFRQLLGVNGIGPKGALGILSALRPEDLRLAVMTGDAKAISRAPGVGAKTAQRIILDLKDKVQAEDLLTPLLDGSAAVSPAAENGLSGNAVKEAVEALVALGYTNAEAVKAVKSANVTEEMDSEAVLKASLKYLAFL</sequence>
<evidence type="ECO:0000313" key="8">
    <source>
        <dbReference type="EMBL" id="PST36238.1"/>
    </source>
</evidence>
<dbReference type="Pfam" id="PF07499">
    <property type="entry name" value="RuvA_C"/>
    <property type="match status" value="1"/>
</dbReference>
<dbReference type="SUPFAM" id="SSF46929">
    <property type="entry name" value="DNA helicase RuvA subunit, C-terminal domain"/>
    <property type="match status" value="1"/>
</dbReference>